<comment type="caution">
    <text evidence="1">The sequence shown here is derived from an EMBL/GenBank/DDBJ whole genome shotgun (WGS) entry which is preliminary data.</text>
</comment>
<reference evidence="1" key="1">
    <citation type="submission" date="2021-03" db="EMBL/GenBank/DDBJ databases">
        <title>Antimicrobial resistance genes in bacteria isolated from Japanese honey, and their potential for conferring macrolide and lincosamide resistance in the American foulbrood pathogen Paenibacillus larvae.</title>
        <authorList>
            <person name="Okamoto M."/>
            <person name="Kumagai M."/>
            <person name="Kanamori H."/>
            <person name="Takamatsu D."/>
        </authorList>
    </citation>
    <scope>NUCLEOTIDE SEQUENCE</scope>
    <source>
        <strain evidence="1">J2TS6</strain>
    </source>
</reference>
<accession>A0A919XJA9</accession>
<keyword evidence="2" id="KW-1185">Reference proteome</keyword>
<evidence type="ECO:0000313" key="1">
    <source>
        <dbReference type="EMBL" id="GIO33754.1"/>
    </source>
</evidence>
<organism evidence="1 2">
    <name type="scientific">Paenibacillus albilobatus</name>
    <dbReference type="NCBI Taxonomy" id="2716884"/>
    <lineage>
        <taxon>Bacteria</taxon>
        <taxon>Bacillati</taxon>
        <taxon>Bacillota</taxon>
        <taxon>Bacilli</taxon>
        <taxon>Bacillales</taxon>
        <taxon>Paenibacillaceae</taxon>
        <taxon>Paenibacillus</taxon>
    </lineage>
</organism>
<dbReference type="RefSeq" id="WP_212958647.1">
    <property type="nucleotide sequence ID" value="NZ_BORQ01000007.1"/>
</dbReference>
<protein>
    <submittedName>
        <fullName evidence="1">Uncharacterized protein</fullName>
    </submittedName>
</protein>
<dbReference type="Proteomes" id="UP000679779">
    <property type="component" value="Unassembled WGS sequence"/>
</dbReference>
<dbReference type="EMBL" id="BORQ01000007">
    <property type="protein sequence ID" value="GIO33754.1"/>
    <property type="molecule type" value="Genomic_DNA"/>
</dbReference>
<evidence type="ECO:0000313" key="2">
    <source>
        <dbReference type="Proteomes" id="UP000679779"/>
    </source>
</evidence>
<sequence>MDDKIKGLVSGGIVATSGLRTIGVDCEERVIPLSSVLQAKSQMIEVEFIVGDDKTVDALLMEAQLSKAHASALSDERKGTL</sequence>
<name>A0A919XJA9_9BACL</name>
<dbReference type="AlphaFoldDB" id="A0A919XJA9"/>
<gene>
    <name evidence="1" type="ORF">J2TS6_48950</name>
</gene>
<proteinExistence type="predicted"/>